<reference evidence="2 3" key="1">
    <citation type="submission" date="2016-10" db="EMBL/GenBank/DDBJ databases">
        <authorList>
            <person name="de Groot N.N."/>
        </authorList>
    </citation>
    <scope>NUCLEOTIDE SEQUENCE [LARGE SCALE GENOMIC DNA]</scope>
    <source>
        <strain evidence="3">E92,LMG 26720,CCM 7988</strain>
    </source>
</reference>
<feature type="chain" id="PRO_5011459421" description="Outer membrane protein beta-barrel domain-containing protein" evidence="1">
    <location>
        <begin position="21"/>
        <end position="199"/>
    </location>
</feature>
<keyword evidence="1" id="KW-0732">Signal</keyword>
<proteinExistence type="predicted"/>
<evidence type="ECO:0000256" key="1">
    <source>
        <dbReference type="SAM" id="SignalP"/>
    </source>
</evidence>
<evidence type="ECO:0008006" key="4">
    <source>
        <dbReference type="Google" id="ProtNLM"/>
    </source>
</evidence>
<dbReference type="EMBL" id="FOXH01000014">
    <property type="protein sequence ID" value="SFQ29179.1"/>
    <property type="molecule type" value="Genomic_DNA"/>
</dbReference>
<dbReference type="Proteomes" id="UP000199306">
    <property type="component" value="Unassembled WGS sequence"/>
</dbReference>
<protein>
    <recommendedName>
        <fullName evidence="4">Outer membrane protein beta-barrel domain-containing protein</fullName>
    </recommendedName>
</protein>
<dbReference type="STRING" id="1079859.SAMN04515674_11444"/>
<dbReference type="RefSeq" id="WP_092018919.1">
    <property type="nucleotide sequence ID" value="NZ_FOXH01000014.1"/>
</dbReference>
<name>A0A1I5XB26_9BACT</name>
<feature type="signal peptide" evidence="1">
    <location>
        <begin position="1"/>
        <end position="20"/>
    </location>
</feature>
<keyword evidence="3" id="KW-1185">Reference proteome</keyword>
<accession>A0A1I5XB26</accession>
<evidence type="ECO:0000313" key="3">
    <source>
        <dbReference type="Proteomes" id="UP000199306"/>
    </source>
</evidence>
<evidence type="ECO:0000313" key="2">
    <source>
        <dbReference type="EMBL" id="SFQ29179.1"/>
    </source>
</evidence>
<gene>
    <name evidence="2" type="ORF">SAMN04515674_11444</name>
</gene>
<sequence length="199" mass="21928">MKKLLFFIFLATASFTKIYAQDPVVIKQEGATGDLDEEPDVRDLPFRQRIRIGGGVSGLSFGNPTSIGISPMVGYQATNETIVGLGLTYQYYSIKDIYGNRYSNNLLGERIFARRYLPFLQQLVGQGYLVGQVENYSSLSDSGPYTFSYSNPILIGVGIGSKIGLNIQVMYDLNYPSANSFKTSPYGSALVIQIGGFFF</sequence>
<dbReference type="AlphaFoldDB" id="A0A1I5XB26"/>
<organism evidence="2 3">
    <name type="scientific">Pseudarcicella hirudinis</name>
    <dbReference type="NCBI Taxonomy" id="1079859"/>
    <lineage>
        <taxon>Bacteria</taxon>
        <taxon>Pseudomonadati</taxon>
        <taxon>Bacteroidota</taxon>
        <taxon>Cytophagia</taxon>
        <taxon>Cytophagales</taxon>
        <taxon>Flectobacillaceae</taxon>
        <taxon>Pseudarcicella</taxon>
    </lineage>
</organism>
<dbReference type="OrthoDB" id="1098580at2"/>